<dbReference type="InterPro" id="IPR005358">
    <property type="entry name" value="Puta_zinc/iron-chelating_dom"/>
</dbReference>
<organism evidence="1 2">
    <name type="scientific">Heliobacterium chlorum</name>
    <dbReference type="NCBI Taxonomy" id="2698"/>
    <lineage>
        <taxon>Bacteria</taxon>
        <taxon>Bacillati</taxon>
        <taxon>Bacillota</taxon>
        <taxon>Clostridia</taxon>
        <taxon>Eubacteriales</taxon>
        <taxon>Heliobacteriaceae</taxon>
        <taxon>Heliobacterium</taxon>
    </lineage>
</organism>
<dbReference type="RefSeq" id="WP_188038182.1">
    <property type="nucleotide sequence ID" value="NZ_JACVHF010000001.1"/>
</dbReference>
<evidence type="ECO:0000313" key="1">
    <source>
        <dbReference type="EMBL" id="MBC9782988.1"/>
    </source>
</evidence>
<reference evidence="1 2" key="1">
    <citation type="submission" date="2020-07" db="EMBL/GenBank/DDBJ databases">
        <title>Draft whole-genome sequence of Heliobacterium chlorum DSM 3682, type strain.</title>
        <authorList>
            <person name="Kyndt J.A."/>
            <person name="Meyer T.E."/>
            <person name="Imhoff J.F."/>
        </authorList>
    </citation>
    <scope>NUCLEOTIDE SEQUENCE [LARGE SCALE GENOMIC DNA]</scope>
    <source>
        <strain evidence="1 2">DSM 3682</strain>
    </source>
</reference>
<evidence type="ECO:0000313" key="2">
    <source>
        <dbReference type="Proteomes" id="UP000617402"/>
    </source>
</evidence>
<comment type="caution">
    <text evidence="1">The sequence shown here is derived from an EMBL/GenBank/DDBJ whole genome shotgun (WGS) entry which is preliminary data.</text>
</comment>
<gene>
    <name evidence="1" type="ORF">H1S01_00515</name>
</gene>
<name>A0ABR7SWQ5_HELCL</name>
<accession>A0ABR7SWQ5</accession>
<proteinExistence type="predicted"/>
<keyword evidence="2" id="KW-1185">Reference proteome</keyword>
<protein>
    <submittedName>
        <fullName evidence="1">YkgJ family cysteine cluster protein</fullName>
    </submittedName>
</protein>
<sequence length="235" mass="26763">MQKLQLEPRQFPDGWGYDIVAYHADATIADYLQAVENFFDRSKWSGLRRKQEFTGWSTCEGCPGCCSERIPLTIGDAVHLSMTIPELAEKAKRSGGFSGEDILLALSVHGDIQKEGRVIDVTLRRMDQGQCGLFDDDSQRCRYHRYRPLVCRTYFCCPISHRAEKLRLRIVNAGEDELVRQILGSPGRPLHLERGVRPTDYRESPWTIADSLIPWDLEAQVPLEPFTQGLGLVRK</sequence>
<dbReference type="Proteomes" id="UP000617402">
    <property type="component" value="Unassembled WGS sequence"/>
</dbReference>
<dbReference type="EMBL" id="JACVHF010000001">
    <property type="protein sequence ID" value="MBC9782988.1"/>
    <property type="molecule type" value="Genomic_DNA"/>
</dbReference>
<dbReference type="Pfam" id="PF03692">
    <property type="entry name" value="CxxCxxCC"/>
    <property type="match status" value="1"/>
</dbReference>